<protein>
    <recommendedName>
        <fullName evidence="5">Zn(2)-C6 fungal-type domain-containing protein</fullName>
    </recommendedName>
</protein>
<dbReference type="CDD" id="cd00067">
    <property type="entry name" value="GAL4"/>
    <property type="match status" value="1"/>
</dbReference>
<keyword evidence="4" id="KW-0539">Nucleus</keyword>
<dbReference type="InterPro" id="IPR036864">
    <property type="entry name" value="Zn2-C6_fun-type_DNA-bd_sf"/>
</dbReference>
<evidence type="ECO:0000313" key="6">
    <source>
        <dbReference type="EMBL" id="GAM36626.1"/>
    </source>
</evidence>
<name>A0A510NWJ4_TALPI</name>
<dbReference type="GO" id="GO:0003677">
    <property type="term" value="F:DNA binding"/>
    <property type="evidence" value="ECO:0007669"/>
    <property type="project" value="UniProtKB-KW"/>
</dbReference>
<sequence length="401" mass="45426">MRPCGPYDRRRTGHRCMRCRLDHIACDGQRPCASCLGKHVICRSPSNSSGDMTILSYEPAKHLDAVRKPLVDSWSLYTTMFFDLVNPRTQPLIDMLSFSSIGHLFHNDESVHNAVVALGAAYASRKRIDAGPIRDSNVVSVALYTNFRSETLKQLLTANSHTSISVFLCALLLSIAEVTKLHLTIAVMFSEDVSLGDEWWHCSSRRDDDANWAELILEFAERWARLRFRSSVWLKSIAGCVTRKDHLRLGGEIIHESVILEKRIMNYVPLVMARRYGGRGSTPMSILSYYYWGLVGLSRMFIDPRWQLLQQGFNMMDEYTIHECAMAALTCVESRVASVELEAIFYAPIFKLIALETRTLEERIRVINSLRGVRSRGFPIADTIESDMRIAWSAVPGSLPS</sequence>
<evidence type="ECO:0000256" key="3">
    <source>
        <dbReference type="ARBA" id="ARBA00023163"/>
    </source>
</evidence>
<evidence type="ECO:0000313" key="7">
    <source>
        <dbReference type="Proteomes" id="UP000053095"/>
    </source>
</evidence>
<feature type="domain" description="Zn(2)-C6 fungal-type" evidence="5">
    <location>
        <begin position="16"/>
        <end position="45"/>
    </location>
</feature>
<keyword evidence="3" id="KW-0804">Transcription</keyword>
<evidence type="ECO:0000259" key="5">
    <source>
        <dbReference type="Pfam" id="PF00172"/>
    </source>
</evidence>
<accession>A0A510NWJ4</accession>
<gene>
    <name evidence="6" type="ORF">TCE0_018f05855</name>
</gene>
<proteinExistence type="predicted"/>
<dbReference type="GO" id="GO:0008270">
    <property type="term" value="F:zinc ion binding"/>
    <property type="evidence" value="ECO:0007669"/>
    <property type="project" value="InterPro"/>
</dbReference>
<keyword evidence="2" id="KW-0238">DNA-binding</keyword>
<dbReference type="Pfam" id="PF00172">
    <property type="entry name" value="Zn_clus"/>
    <property type="match status" value="1"/>
</dbReference>
<organism evidence="6 7">
    <name type="scientific">Talaromyces pinophilus</name>
    <name type="common">Penicillium pinophilum</name>
    <dbReference type="NCBI Taxonomy" id="128442"/>
    <lineage>
        <taxon>Eukaryota</taxon>
        <taxon>Fungi</taxon>
        <taxon>Dikarya</taxon>
        <taxon>Ascomycota</taxon>
        <taxon>Pezizomycotina</taxon>
        <taxon>Eurotiomycetes</taxon>
        <taxon>Eurotiomycetidae</taxon>
        <taxon>Eurotiales</taxon>
        <taxon>Trichocomaceae</taxon>
        <taxon>Talaromyces</taxon>
        <taxon>Talaromyces sect. Talaromyces</taxon>
    </lineage>
</organism>
<dbReference type="SUPFAM" id="SSF57701">
    <property type="entry name" value="Zn2/Cys6 DNA-binding domain"/>
    <property type="match status" value="1"/>
</dbReference>
<dbReference type="Proteomes" id="UP000053095">
    <property type="component" value="Unassembled WGS sequence"/>
</dbReference>
<dbReference type="Gene3D" id="4.10.240.10">
    <property type="entry name" value="Zn(2)-C6 fungal-type DNA-binding domain"/>
    <property type="match status" value="1"/>
</dbReference>
<keyword evidence="1" id="KW-0805">Transcription regulation</keyword>
<dbReference type="InterPro" id="IPR001138">
    <property type="entry name" value="Zn2Cys6_DnaBD"/>
</dbReference>
<evidence type="ECO:0000256" key="1">
    <source>
        <dbReference type="ARBA" id="ARBA00023015"/>
    </source>
</evidence>
<evidence type="ECO:0000256" key="2">
    <source>
        <dbReference type="ARBA" id="ARBA00023125"/>
    </source>
</evidence>
<evidence type="ECO:0000256" key="4">
    <source>
        <dbReference type="ARBA" id="ARBA00023242"/>
    </source>
</evidence>
<dbReference type="GO" id="GO:0000981">
    <property type="term" value="F:DNA-binding transcription factor activity, RNA polymerase II-specific"/>
    <property type="evidence" value="ECO:0007669"/>
    <property type="project" value="InterPro"/>
</dbReference>
<dbReference type="EMBL" id="DF933814">
    <property type="protein sequence ID" value="GAM36626.1"/>
    <property type="molecule type" value="Genomic_DNA"/>
</dbReference>
<reference evidence="7" key="1">
    <citation type="journal article" date="2015" name="Genome Announc.">
        <title>Draft genome sequence of Talaromyces cellulolyticus strain Y-94, a source of lignocellulosic biomass-degrading enzymes.</title>
        <authorList>
            <person name="Fujii T."/>
            <person name="Koike H."/>
            <person name="Sawayama S."/>
            <person name="Yano S."/>
            <person name="Inoue H."/>
        </authorList>
    </citation>
    <scope>NUCLEOTIDE SEQUENCE [LARGE SCALE GENOMIC DNA]</scope>
    <source>
        <strain evidence="7">Y-94</strain>
    </source>
</reference>
<dbReference type="AlphaFoldDB" id="A0A510NWJ4"/>
<keyword evidence="7" id="KW-1185">Reference proteome</keyword>